<evidence type="ECO:0000256" key="1">
    <source>
        <dbReference type="HAMAP-Rule" id="MF_02231"/>
    </source>
</evidence>
<comment type="function">
    <text evidence="1">Required for O(2)-independent ubiquinone (coenzyme Q) biosynthesis. Likely functions as an accessory factor.</text>
</comment>
<evidence type="ECO:0000313" key="4">
    <source>
        <dbReference type="Proteomes" id="UP000092634"/>
    </source>
</evidence>
<dbReference type="AlphaFoldDB" id="A0A1E8PL29"/>
<comment type="similarity">
    <text evidence="1">Belongs to the UbiT family.</text>
</comment>
<feature type="domain" description="SCP2" evidence="2">
    <location>
        <begin position="66"/>
        <end position="153"/>
    </location>
</feature>
<dbReference type="HAMAP" id="MF_02231">
    <property type="entry name" value="UbiT"/>
    <property type="match status" value="1"/>
</dbReference>
<gene>
    <name evidence="1" type="primary">ubiT</name>
    <name evidence="3" type="ORF">BA896_018130</name>
</gene>
<dbReference type="InterPro" id="IPR016830">
    <property type="entry name" value="UbiT"/>
</dbReference>
<dbReference type="Pfam" id="PF02036">
    <property type="entry name" value="SCP2"/>
    <property type="match status" value="1"/>
</dbReference>
<name>A0A1E8PL29_9BURK</name>
<dbReference type="InterPro" id="IPR036527">
    <property type="entry name" value="SCP2_sterol-bd_dom_sf"/>
</dbReference>
<evidence type="ECO:0000313" key="3">
    <source>
        <dbReference type="EMBL" id="OFJ46983.1"/>
    </source>
</evidence>
<dbReference type="SUPFAM" id="SSF55718">
    <property type="entry name" value="SCP-like"/>
    <property type="match status" value="1"/>
</dbReference>
<proteinExistence type="inferred from homology"/>
<comment type="caution">
    <text evidence="3">The sequence shown here is derived from an EMBL/GenBank/DDBJ whole genome shotgun (WGS) entry which is preliminary data.</text>
</comment>
<dbReference type="UniPathway" id="UPA00232"/>
<reference evidence="3 4" key="1">
    <citation type="submission" date="2016-10" db="EMBL/GenBank/DDBJ databases">
        <title>Updated version of Genome Assembly of Janthinobacterium lividum ERGS5:01.</title>
        <authorList>
            <person name="Kumar R."/>
            <person name="Acharya V."/>
            <person name="Singh D."/>
        </authorList>
    </citation>
    <scope>NUCLEOTIDE SEQUENCE [LARGE SCALE GENOMIC DNA]</scope>
    <source>
        <strain evidence="3 4">ERGS5:01</strain>
    </source>
</reference>
<evidence type="ECO:0000259" key="2">
    <source>
        <dbReference type="Pfam" id="PF02036"/>
    </source>
</evidence>
<dbReference type="EMBL" id="MAQB02000009">
    <property type="protein sequence ID" value="OFJ46983.1"/>
    <property type="molecule type" value="Genomic_DNA"/>
</dbReference>
<dbReference type="InterPro" id="IPR003033">
    <property type="entry name" value="SCP2_sterol-bd_dom"/>
</dbReference>
<dbReference type="GO" id="GO:0006744">
    <property type="term" value="P:ubiquinone biosynthetic process"/>
    <property type="evidence" value="ECO:0007669"/>
    <property type="project" value="UniProtKB-UniRule"/>
</dbReference>
<sequence>MQDQLERLPVPVPVPAKPVTSKPAAAYPAYRLPEPLAELLSKLPSYPASWLFVQGLNRLLAPQLPDDVRRSLEGRSLRLRLLDAGIAFDFEWQGTVFVAERYADVPHLCIAASVHDLMLLARRQEDPDTLFFSRRLSLEGDTELGLLFKNTLDAIALPPFDLQALRPRRVLAYLCDLAAREG</sequence>
<accession>A0A1E8PL29</accession>
<keyword evidence="1" id="KW-0831">Ubiquinone biosynthesis</keyword>
<dbReference type="Proteomes" id="UP000092634">
    <property type="component" value="Unassembled WGS sequence"/>
</dbReference>
<organism evidence="3 4">
    <name type="scientific">Janthinobacterium lividum</name>
    <dbReference type="NCBI Taxonomy" id="29581"/>
    <lineage>
        <taxon>Bacteria</taxon>
        <taxon>Pseudomonadati</taxon>
        <taxon>Pseudomonadota</taxon>
        <taxon>Betaproteobacteria</taxon>
        <taxon>Burkholderiales</taxon>
        <taxon>Oxalobacteraceae</taxon>
        <taxon>Janthinobacterium</taxon>
    </lineage>
</organism>
<comment type="pathway">
    <text evidence="1">Cofactor biosynthesis; ubiquinone biosynthesis.</text>
</comment>
<protein>
    <recommendedName>
        <fullName evidence="1">Ubiquinone biosynthesis accessory factor UbiT</fullName>
    </recommendedName>
</protein>